<organism evidence="1">
    <name type="scientific">viral metagenome</name>
    <dbReference type="NCBI Taxonomy" id="1070528"/>
    <lineage>
        <taxon>unclassified sequences</taxon>
        <taxon>metagenomes</taxon>
        <taxon>organismal metagenomes</taxon>
    </lineage>
</organism>
<dbReference type="AlphaFoldDB" id="A0A6C0AP37"/>
<evidence type="ECO:0000313" key="1">
    <source>
        <dbReference type="EMBL" id="QHS81564.1"/>
    </source>
</evidence>
<proteinExistence type="predicted"/>
<dbReference type="EMBL" id="MN740758">
    <property type="protein sequence ID" value="QHS81564.1"/>
    <property type="molecule type" value="Genomic_DNA"/>
</dbReference>
<accession>A0A6C0AP37</accession>
<reference evidence="1" key="1">
    <citation type="journal article" date="2020" name="Nature">
        <title>Giant virus diversity and host interactions through global metagenomics.</title>
        <authorList>
            <person name="Schulz F."/>
            <person name="Roux S."/>
            <person name="Paez-Espino D."/>
            <person name="Jungbluth S."/>
            <person name="Walsh D.A."/>
            <person name="Denef V.J."/>
            <person name="McMahon K.D."/>
            <person name="Konstantinidis K.T."/>
            <person name="Eloe-Fadrosh E.A."/>
            <person name="Kyrpides N.C."/>
            <person name="Woyke T."/>
        </authorList>
    </citation>
    <scope>NUCLEOTIDE SEQUENCE</scope>
    <source>
        <strain evidence="1">GVMAG-S-1101164-72</strain>
    </source>
</reference>
<sequence>MEHWLVYKVMSFPDMWDVEKLVGIFHSMIKANTFAKEQDRTIHSYRIHHITVNTDGLVQTDRVVWSN</sequence>
<protein>
    <submittedName>
        <fullName evidence="1">Uncharacterized protein</fullName>
    </submittedName>
</protein>
<name>A0A6C0AP37_9ZZZZ</name>